<evidence type="ECO:0000256" key="2">
    <source>
        <dbReference type="ARBA" id="ARBA00022475"/>
    </source>
</evidence>
<proteinExistence type="predicted"/>
<feature type="transmembrane region" description="Helical" evidence="6">
    <location>
        <begin position="12"/>
        <end position="29"/>
    </location>
</feature>
<feature type="transmembrane region" description="Helical" evidence="6">
    <location>
        <begin position="177"/>
        <end position="196"/>
    </location>
</feature>
<keyword evidence="5 6" id="KW-0472">Membrane</keyword>
<reference evidence="7 8" key="1">
    <citation type="submission" date="2020-09" db="EMBL/GenBank/DDBJ databases">
        <authorList>
            <person name="Yoon J.-W."/>
        </authorList>
    </citation>
    <scope>NUCLEOTIDE SEQUENCE [LARGE SCALE GENOMIC DNA]</scope>
    <source>
        <strain evidence="7 8">KMU-140</strain>
    </source>
</reference>
<dbReference type="PANTHER" id="PTHR30250:SF31">
    <property type="entry name" value="INNER MEMBRANE PROTEIN YGHQ"/>
    <property type="match status" value="1"/>
</dbReference>
<accession>A0ABR8KRF1</accession>
<dbReference type="PANTHER" id="PTHR30250">
    <property type="entry name" value="PST FAMILY PREDICTED COLANIC ACID TRANSPORTER"/>
    <property type="match status" value="1"/>
</dbReference>
<dbReference type="InterPro" id="IPR050833">
    <property type="entry name" value="Poly_Biosynth_Transport"/>
</dbReference>
<feature type="transmembrane region" description="Helical" evidence="6">
    <location>
        <begin position="41"/>
        <end position="63"/>
    </location>
</feature>
<evidence type="ECO:0000313" key="8">
    <source>
        <dbReference type="Proteomes" id="UP000635384"/>
    </source>
</evidence>
<evidence type="ECO:0000256" key="6">
    <source>
        <dbReference type="SAM" id="Phobius"/>
    </source>
</evidence>
<organism evidence="7 8">
    <name type="scientific">Erythrobacter rubeus</name>
    <dbReference type="NCBI Taxonomy" id="2760803"/>
    <lineage>
        <taxon>Bacteria</taxon>
        <taxon>Pseudomonadati</taxon>
        <taxon>Pseudomonadota</taxon>
        <taxon>Alphaproteobacteria</taxon>
        <taxon>Sphingomonadales</taxon>
        <taxon>Erythrobacteraceae</taxon>
        <taxon>Erythrobacter/Porphyrobacter group</taxon>
        <taxon>Erythrobacter</taxon>
    </lineage>
</organism>
<comment type="subcellular location">
    <subcellularLocation>
        <location evidence="1">Cell membrane</location>
        <topology evidence="1">Multi-pass membrane protein</topology>
    </subcellularLocation>
</comment>
<gene>
    <name evidence="7" type="ORF">IB285_01050</name>
</gene>
<evidence type="ECO:0000256" key="1">
    <source>
        <dbReference type="ARBA" id="ARBA00004651"/>
    </source>
</evidence>
<keyword evidence="4 6" id="KW-1133">Transmembrane helix</keyword>
<feature type="transmembrane region" description="Helical" evidence="6">
    <location>
        <begin position="330"/>
        <end position="356"/>
    </location>
</feature>
<feature type="transmembrane region" description="Helical" evidence="6">
    <location>
        <begin position="84"/>
        <end position="111"/>
    </location>
</feature>
<dbReference type="Proteomes" id="UP000635384">
    <property type="component" value="Unassembled WGS sequence"/>
</dbReference>
<feature type="transmembrane region" description="Helical" evidence="6">
    <location>
        <begin position="363"/>
        <end position="383"/>
    </location>
</feature>
<evidence type="ECO:0000256" key="3">
    <source>
        <dbReference type="ARBA" id="ARBA00022692"/>
    </source>
</evidence>
<dbReference type="Pfam" id="PF01943">
    <property type="entry name" value="Polysacc_synt"/>
    <property type="match status" value="1"/>
</dbReference>
<keyword evidence="8" id="KW-1185">Reference proteome</keyword>
<keyword evidence="3 6" id="KW-0812">Transmembrane</keyword>
<sequence>MGRLFTNMGWLLGGRGINAVLSLVYLALATRTLGLEGFGNFAIIVALGQTVSGLASFQTWQFIVRWGAGSGPDDMKAATEATGFAIALDLLSIALGTVLAAVLCYTAQYWLPLSTELLWVAFGYCIISLLALRSTPIGLLRLRFDYRRATTAEATQPIVRTACAVLAAVFFPTVAGFVLAWAIAEICVAGALWFAAARRERIDLSRISLRNVPRSHPDAWGFVWSTNFTESLNISAKHVLLLLVGAIGGEAFAGGFRVASQLGQALVQLAQTISKAIYPELVHAKDDAVRIAQRMAYIALGGGIFAVVLALMFGRLIIETIAGEPLGGVYWTMVIIAIAGAIELVGASLQSLLVSAGRAGTALIARAIPMALGFALLEFAMGWQGLKGAALTMLGSSALAVIGFWIAILSLQSIKITVEPPAGKDAPEPSPDPR</sequence>
<name>A0ABR8KRF1_9SPHN</name>
<keyword evidence="2" id="KW-1003">Cell membrane</keyword>
<dbReference type="InterPro" id="IPR002797">
    <property type="entry name" value="Polysacc_synth"/>
</dbReference>
<dbReference type="EMBL" id="JACXLC010000001">
    <property type="protein sequence ID" value="MBD2840837.1"/>
    <property type="molecule type" value="Genomic_DNA"/>
</dbReference>
<feature type="transmembrane region" description="Helical" evidence="6">
    <location>
        <begin position="117"/>
        <end position="142"/>
    </location>
</feature>
<protein>
    <submittedName>
        <fullName evidence="7">Lipopolysaccharide biosynthesis protein</fullName>
    </submittedName>
</protein>
<evidence type="ECO:0000256" key="5">
    <source>
        <dbReference type="ARBA" id="ARBA00023136"/>
    </source>
</evidence>
<feature type="transmembrane region" description="Helical" evidence="6">
    <location>
        <begin position="295"/>
        <end position="318"/>
    </location>
</feature>
<evidence type="ECO:0000256" key="4">
    <source>
        <dbReference type="ARBA" id="ARBA00022989"/>
    </source>
</evidence>
<feature type="transmembrane region" description="Helical" evidence="6">
    <location>
        <begin position="389"/>
        <end position="411"/>
    </location>
</feature>
<evidence type="ECO:0000313" key="7">
    <source>
        <dbReference type="EMBL" id="MBD2840837.1"/>
    </source>
</evidence>
<comment type="caution">
    <text evidence="7">The sequence shown here is derived from an EMBL/GenBank/DDBJ whole genome shotgun (WGS) entry which is preliminary data.</text>
</comment>